<proteinExistence type="predicted"/>
<evidence type="ECO:0000313" key="1">
    <source>
        <dbReference type="EMBL" id="CCC91011.1"/>
    </source>
</evidence>
<dbReference type="InterPro" id="IPR015915">
    <property type="entry name" value="Kelch-typ_b-propeller"/>
</dbReference>
<reference evidence="1" key="1">
    <citation type="journal article" date="2012" name="Proc. Natl. Acad. Sci. U.S.A.">
        <title>Antigenic diversity is generated by distinct evolutionary mechanisms in African trypanosome species.</title>
        <authorList>
            <person name="Jackson A.P."/>
            <person name="Berry A."/>
            <person name="Aslett M."/>
            <person name="Allison H.C."/>
            <person name="Burton P."/>
            <person name="Vavrova-Anderson J."/>
            <person name="Brown R."/>
            <person name="Browne H."/>
            <person name="Corton N."/>
            <person name="Hauser H."/>
            <person name="Gamble J."/>
            <person name="Gilderthorp R."/>
            <person name="Marcello L."/>
            <person name="McQuillan J."/>
            <person name="Otto T.D."/>
            <person name="Quail M.A."/>
            <person name="Sanders M.J."/>
            <person name="van Tonder A."/>
            <person name="Ginger M.L."/>
            <person name="Field M.C."/>
            <person name="Barry J.D."/>
            <person name="Hertz-Fowler C."/>
            <person name="Berriman M."/>
        </authorList>
    </citation>
    <scope>NUCLEOTIDE SEQUENCE</scope>
    <source>
        <strain evidence="1">IL3000</strain>
    </source>
</reference>
<dbReference type="AlphaFoldDB" id="G0UNQ1"/>
<gene>
    <name evidence="1" type="ORF">TCIL3000_6_2530</name>
</gene>
<organism evidence="1">
    <name type="scientific">Trypanosoma congolense (strain IL3000)</name>
    <dbReference type="NCBI Taxonomy" id="1068625"/>
    <lineage>
        <taxon>Eukaryota</taxon>
        <taxon>Discoba</taxon>
        <taxon>Euglenozoa</taxon>
        <taxon>Kinetoplastea</taxon>
        <taxon>Metakinetoplastina</taxon>
        <taxon>Trypanosomatida</taxon>
        <taxon>Trypanosomatidae</taxon>
        <taxon>Trypanosoma</taxon>
        <taxon>Nannomonas</taxon>
    </lineage>
</organism>
<protein>
    <submittedName>
        <fullName evidence="1">Uncharacterized protein TCIL3000_6_2530</fullName>
    </submittedName>
</protein>
<sequence length="376" mass="41211">MLRRAPGPVIGRYCYGVSSHPVFLGIPPVADSYLLPPQRENIRRDFVRLQLGGNHTLTEVNALPFEESKHAKVLPPPLFGAAMCAVQVPLRRDVSTTDNLDVLVTVGGRSETSMIRGSTTEIWWCALLRPQPRWFRSSCSSSILPSRTFHTLTTINLSLAVLTGGIDDNNQPRDECFSISWSTDATTGDKASFLNLVPVVEPISALPCPLAFHACVCLKDSSLLVLGTSYAIGENSPSCSRVLRLVDVGSQWEDVVLKPPLPSMYNTTAKVATVSGVECVFVLGELRMTHRALKLFKIVLTESTSGFLTEIPFSNEFAPQCTYGVSMHISDDFLYVIGGRVCCPIDKDYSFNLLLNEPVRALIGIDEDNTGSDKEE</sequence>
<accession>G0UNQ1</accession>
<name>G0UNQ1_TRYCI</name>
<dbReference type="VEuPathDB" id="TriTrypDB:TcIL3000_6_2530"/>
<dbReference type="Gene3D" id="2.120.10.80">
    <property type="entry name" value="Kelch-type beta propeller"/>
    <property type="match status" value="1"/>
</dbReference>
<dbReference type="EMBL" id="HE575319">
    <property type="protein sequence ID" value="CCC91011.1"/>
    <property type="molecule type" value="Genomic_DNA"/>
</dbReference>
<dbReference type="SUPFAM" id="SSF117281">
    <property type="entry name" value="Kelch motif"/>
    <property type="match status" value="1"/>
</dbReference>